<organism evidence="1 2">
    <name type="scientific">Hydrogenophilus thermoluteolus</name>
    <name type="common">Pseudomonas hydrogenothermophila</name>
    <dbReference type="NCBI Taxonomy" id="297"/>
    <lineage>
        <taxon>Bacteria</taxon>
        <taxon>Pseudomonadati</taxon>
        <taxon>Pseudomonadota</taxon>
        <taxon>Hydrogenophilia</taxon>
        <taxon>Hydrogenophilales</taxon>
        <taxon>Hydrogenophilaceae</taxon>
        <taxon>Hydrogenophilus</taxon>
    </lineage>
</organism>
<keyword evidence="1" id="KW-0614">Plasmid</keyword>
<dbReference type="Proteomes" id="UP000262004">
    <property type="component" value="Plasmid pTH1"/>
</dbReference>
<dbReference type="AlphaFoldDB" id="A0A2Z6E0X4"/>
<dbReference type="KEGG" id="htl:HPTL_P068"/>
<geneLocation type="plasmid" evidence="2">
    <name>pth1 dna</name>
</geneLocation>
<proteinExistence type="predicted"/>
<dbReference type="RefSeq" id="WP_119336246.1">
    <property type="nucleotide sequence ID" value="NZ_AP018559.1"/>
</dbReference>
<sequence length="183" mass="19745">MKGANHAVSAHRAFCLTTFASAGAFAENAAPLGLEVGVADLNTVKKRLGGKTPLQQAGVNEVSGGPILKSNGAGLGIDGIEELSFVFDKTGKLVAVMMQMGKHRLREVTAALRKKYKVQQENIPFVGDASAIYEQGDSLVILNAPHLSFSMTVLYGTRAFLQQTLEKYSQEQEAHQRRQESLL</sequence>
<name>A0A2Z6E0X4_HYDTE</name>
<evidence type="ECO:0000313" key="1">
    <source>
        <dbReference type="EMBL" id="BBD78413.1"/>
    </source>
</evidence>
<dbReference type="OrthoDB" id="9157438at2"/>
<evidence type="ECO:0000313" key="2">
    <source>
        <dbReference type="Proteomes" id="UP000262004"/>
    </source>
</evidence>
<keyword evidence="2" id="KW-1185">Reference proteome</keyword>
<gene>
    <name evidence="1" type="ORF">HPTL_P068</name>
</gene>
<dbReference type="EMBL" id="AP018559">
    <property type="protein sequence ID" value="BBD78413.1"/>
    <property type="molecule type" value="Genomic_DNA"/>
</dbReference>
<accession>A0A2Z6E0X4</accession>
<protein>
    <submittedName>
        <fullName evidence="1">Uncharacterized protein</fullName>
    </submittedName>
</protein>
<reference evidence="1 2" key="1">
    <citation type="submission" date="2018-04" db="EMBL/GenBank/DDBJ databases">
        <title>Complete genome sequence of Hydrogenophilus thermoluteolus TH-1.</title>
        <authorList>
            <person name="Arai H."/>
        </authorList>
    </citation>
    <scope>NUCLEOTIDE SEQUENCE [LARGE SCALE GENOMIC DNA]</scope>
    <source>
        <strain evidence="1 2">TH-1</strain>
        <plasmid evidence="2">pth1 dna</plasmid>
    </source>
</reference>